<reference evidence="3" key="1">
    <citation type="journal article" date="2019" name="Int. J. Syst. Evol. Microbiol.">
        <title>The Global Catalogue of Microorganisms (GCM) 10K type strain sequencing project: providing services to taxonomists for standard genome sequencing and annotation.</title>
        <authorList>
            <consortium name="The Broad Institute Genomics Platform"/>
            <consortium name="The Broad Institute Genome Sequencing Center for Infectious Disease"/>
            <person name="Wu L."/>
            <person name="Ma J."/>
        </authorList>
    </citation>
    <scope>NUCLEOTIDE SEQUENCE [LARGE SCALE GENOMIC DNA]</scope>
    <source>
        <strain evidence="3">CGMCC 1.3240</strain>
    </source>
</reference>
<feature type="transmembrane region" description="Helical" evidence="1">
    <location>
        <begin position="230"/>
        <end position="251"/>
    </location>
</feature>
<dbReference type="RefSeq" id="WP_379187174.1">
    <property type="nucleotide sequence ID" value="NZ_JBHSOW010000021.1"/>
</dbReference>
<dbReference type="EMBL" id="JBHSOW010000021">
    <property type="protein sequence ID" value="MFC5648702.1"/>
    <property type="molecule type" value="Genomic_DNA"/>
</dbReference>
<proteinExistence type="predicted"/>
<keyword evidence="1" id="KW-1133">Transmembrane helix</keyword>
<dbReference type="Proteomes" id="UP001596047">
    <property type="component" value="Unassembled WGS sequence"/>
</dbReference>
<feature type="transmembrane region" description="Helical" evidence="1">
    <location>
        <begin position="76"/>
        <end position="94"/>
    </location>
</feature>
<comment type="caution">
    <text evidence="2">The sequence shown here is derived from an EMBL/GenBank/DDBJ whole genome shotgun (WGS) entry which is preliminary data.</text>
</comment>
<name>A0ABW0VS36_9BACL</name>
<evidence type="ECO:0000313" key="2">
    <source>
        <dbReference type="EMBL" id="MFC5648702.1"/>
    </source>
</evidence>
<evidence type="ECO:0000313" key="3">
    <source>
        <dbReference type="Proteomes" id="UP001596047"/>
    </source>
</evidence>
<organism evidence="2 3">
    <name type="scientific">Paenibacillus solisilvae</name>
    <dbReference type="NCBI Taxonomy" id="2486751"/>
    <lineage>
        <taxon>Bacteria</taxon>
        <taxon>Bacillati</taxon>
        <taxon>Bacillota</taxon>
        <taxon>Bacilli</taxon>
        <taxon>Bacillales</taxon>
        <taxon>Paenibacillaceae</taxon>
        <taxon>Paenibacillus</taxon>
    </lineage>
</organism>
<gene>
    <name evidence="2" type="ORF">ACFPYJ_06090</name>
</gene>
<evidence type="ECO:0000256" key="1">
    <source>
        <dbReference type="SAM" id="Phobius"/>
    </source>
</evidence>
<feature type="transmembrane region" description="Helical" evidence="1">
    <location>
        <begin position="21"/>
        <end position="42"/>
    </location>
</feature>
<feature type="transmembrane region" description="Helical" evidence="1">
    <location>
        <begin position="181"/>
        <end position="202"/>
    </location>
</feature>
<sequence length="260" mass="28306">MSKWRVLFKKEWLELSRSYKLIWLPLVFILLGAMQPVTTYFLPEILANAGNLPEGAVIEIPTPHAEEVLAQTLQQFGTLGLLIITLSFMGTLSGERMSGTASMILVKPVSYLSFVSAKWAAMLTLAMLAFMAGYGAACYYTAALFQAMNWQLVVHSFLLFALWLVFVGTLTIWFSSMLRSAAAAAFSALAAAAVLVLIASMLPEFLAWNPGKLSQLALSQLTGHSSAETWPTVGMTALLTMGLVVCAAWILRRSPSSENV</sequence>
<dbReference type="Pfam" id="PF12679">
    <property type="entry name" value="ABC2_membrane_2"/>
    <property type="match status" value="1"/>
</dbReference>
<feature type="transmembrane region" description="Helical" evidence="1">
    <location>
        <begin position="154"/>
        <end position="174"/>
    </location>
</feature>
<feature type="transmembrane region" description="Helical" evidence="1">
    <location>
        <begin position="115"/>
        <end position="142"/>
    </location>
</feature>
<accession>A0ABW0VS36</accession>
<keyword evidence="1" id="KW-0472">Membrane</keyword>
<keyword evidence="3" id="KW-1185">Reference proteome</keyword>
<protein>
    <submittedName>
        <fullName evidence="2">ABC transporter permease</fullName>
    </submittedName>
</protein>
<dbReference type="PANTHER" id="PTHR43471">
    <property type="entry name" value="ABC TRANSPORTER PERMEASE"/>
    <property type="match status" value="1"/>
</dbReference>
<keyword evidence="1" id="KW-0812">Transmembrane</keyword>